<organism evidence="1 2">
    <name type="scientific">Nocardioides ganghwensis</name>
    <dbReference type="NCBI Taxonomy" id="252230"/>
    <lineage>
        <taxon>Bacteria</taxon>
        <taxon>Bacillati</taxon>
        <taxon>Actinomycetota</taxon>
        <taxon>Actinomycetes</taxon>
        <taxon>Propionibacteriales</taxon>
        <taxon>Nocardioidaceae</taxon>
        <taxon>Nocardioides</taxon>
    </lineage>
</organism>
<dbReference type="OrthoDB" id="4869232at2"/>
<evidence type="ECO:0000313" key="1">
    <source>
        <dbReference type="EMBL" id="RYC00865.1"/>
    </source>
</evidence>
<accession>A0A4Q2SDT7</accession>
<proteinExistence type="predicted"/>
<sequence>MAHVHGLLLAEFEAAASRAAAVRPEVDEQTARELMSEAAEMLHNSLALEALTEGDAAVVVRNLASDLTAPDPGAAVRARSAALDQERAGLDEPDVVAETYLLCAAVLQL</sequence>
<keyword evidence="2" id="KW-1185">Reference proteome</keyword>
<name>A0A4Q2SDT7_9ACTN</name>
<comment type="caution">
    <text evidence="1">The sequence shown here is derived from an EMBL/GenBank/DDBJ whole genome shotgun (WGS) entry which is preliminary data.</text>
</comment>
<evidence type="ECO:0000313" key="2">
    <source>
        <dbReference type="Proteomes" id="UP000293291"/>
    </source>
</evidence>
<dbReference type="EMBL" id="SDWU01000013">
    <property type="protein sequence ID" value="RYC00865.1"/>
    <property type="molecule type" value="Genomic_DNA"/>
</dbReference>
<gene>
    <name evidence="1" type="ORF">EUA07_12730</name>
</gene>
<dbReference type="AlphaFoldDB" id="A0A4Q2SDT7"/>
<reference evidence="1 2" key="1">
    <citation type="submission" date="2019-01" db="EMBL/GenBank/DDBJ databases">
        <title>Novel species of Nocardioides.</title>
        <authorList>
            <person name="Liu Q."/>
            <person name="Xin Y.-H."/>
        </authorList>
    </citation>
    <scope>NUCLEOTIDE SEQUENCE [LARGE SCALE GENOMIC DNA]</scope>
    <source>
        <strain evidence="1 2">CGMCC 4.6875</strain>
    </source>
</reference>
<dbReference type="Proteomes" id="UP000293291">
    <property type="component" value="Unassembled WGS sequence"/>
</dbReference>
<protein>
    <submittedName>
        <fullName evidence="1">Uncharacterized protein</fullName>
    </submittedName>
</protein>
<dbReference type="RefSeq" id="WP_129455550.1">
    <property type="nucleotide sequence ID" value="NZ_JACXYX010000002.1"/>
</dbReference>